<dbReference type="PANTHER" id="PTHR46609">
    <property type="entry name" value="EXONUCLEASE, PHAGE-TYPE/RECB, C-TERMINAL DOMAIN-CONTAINING PROTEIN"/>
    <property type="match status" value="1"/>
</dbReference>
<keyword evidence="2" id="KW-0540">Nuclease</keyword>
<dbReference type="EMBL" id="FPIB01000010">
    <property type="protein sequence ID" value="SFV90174.1"/>
    <property type="molecule type" value="Genomic_DNA"/>
</dbReference>
<dbReference type="Gene3D" id="3.90.320.10">
    <property type="match status" value="1"/>
</dbReference>
<evidence type="ECO:0000259" key="1">
    <source>
        <dbReference type="Pfam" id="PF09588"/>
    </source>
</evidence>
<proteinExistence type="predicted"/>
<name>A0A1W1E885_9ZZZZ</name>
<gene>
    <name evidence="2" type="ORF">MNB_SV-4-1290</name>
</gene>
<evidence type="ECO:0000313" key="2">
    <source>
        <dbReference type="EMBL" id="SFV90174.1"/>
    </source>
</evidence>
<protein>
    <submittedName>
        <fullName evidence="2">Phage exonuclease Putative phage-encoded enzyme involved in integration-recombination</fullName>
        <ecNumber evidence="2">3.1.11.3</ecNumber>
    </submittedName>
</protein>
<keyword evidence="2" id="KW-0378">Hydrolase</keyword>
<reference evidence="2" key="1">
    <citation type="submission" date="2016-10" db="EMBL/GenBank/DDBJ databases">
        <authorList>
            <person name="de Groot N.N."/>
        </authorList>
    </citation>
    <scope>NUCLEOTIDE SEQUENCE</scope>
</reference>
<dbReference type="InterPro" id="IPR019080">
    <property type="entry name" value="YqaJ_viral_recombinase"/>
</dbReference>
<dbReference type="InterPro" id="IPR011335">
    <property type="entry name" value="Restrct_endonuc-II-like"/>
</dbReference>
<accession>A0A1W1E885</accession>
<dbReference type="InterPro" id="IPR051703">
    <property type="entry name" value="NF-kappa-B_Signaling_Reg"/>
</dbReference>
<dbReference type="SUPFAM" id="SSF52980">
    <property type="entry name" value="Restriction endonuclease-like"/>
    <property type="match status" value="1"/>
</dbReference>
<dbReference type="InterPro" id="IPR011604">
    <property type="entry name" value="PDDEXK-like_dom_sf"/>
</dbReference>
<dbReference type="Pfam" id="PF09588">
    <property type="entry name" value="YqaJ"/>
    <property type="match status" value="1"/>
</dbReference>
<dbReference type="GO" id="GO:0051908">
    <property type="term" value="F:double-stranded DNA 5'-3' DNA exonuclease activity"/>
    <property type="evidence" value="ECO:0007669"/>
    <property type="project" value="UniProtKB-EC"/>
</dbReference>
<dbReference type="AlphaFoldDB" id="A0A1W1E885"/>
<organism evidence="2">
    <name type="scientific">hydrothermal vent metagenome</name>
    <dbReference type="NCBI Taxonomy" id="652676"/>
    <lineage>
        <taxon>unclassified sequences</taxon>
        <taxon>metagenomes</taxon>
        <taxon>ecological metagenomes</taxon>
    </lineage>
</organism>
<dbReference type="EC" id="3.1.11.3" evidence="2"/>
<dbReference type="PANTHER" id="PTHR46609:SF6">
    <property type="entry name" value="EXONUCLEASE, PHAGE-TYPE_RECB, C-TERMINAL DOMAIN-CONTAINING PROTEIN-RELATED"/>
    <property type="match status" value="1"/>
</dbReference>
<sequence length="200" mass="23025">MTILEFEQGTPEWFTARLGIPTASRYKDIVTPARGDKSKSYKTYLYELLAERVTGESTDGFTNEWLQRGNELEPHARSAYEFLFEVDVQQVGFVLNDAKTIGASPDGLIGSDGGIEIKCPKASTAVRYMVEDKLPDIYKPQVQGNLWICEREWWDFVVYHPSMELFVKRVYRDEAYIQNLETHITAFVEELEAMHRRLSA</sequence>
<keyword evidence="2" id="KW-0269">Exonuclease</keyword>
<dbReference type="CDD" id="cd22343">
    <property type="entry name" value="PDDEXK_lambda_exonuclease-like"/>
    <property type="match status" value="1"/>
</dbReference>
<feature type="domain" description="YqaJ viral recombinase" evidence="1">
    <location>
        <begin position="12"/>
        <end position="151"/>
    </location>
</feature>